<name>A0ABV7KFC3_9HYPH</name>
<proteinExistence type="predicted"/>
<organism evidence="1 2">
    <name type="scientific">Aquamicrobium soli</name>
    <dbReference type="NCBI Taxonomy" id="1811518"/>
    <lineage>
        <taxon>Bacteria</taxon>
        <taxon>Pseudomonadati</taxon>
        <taxon>Pseudomonadota</taxon>
        <taxon>Alphaproteobacteria</taxon>
        <taxon>Hyphomicrobiales</taxon>
        <taxon>Phyllobacteriaceae</taxon>
        <taxon>Aquamicrobium</taxon>
    </lineage>
</organism>
<dbReference type="Proteomes" id="UP001595583">
    <property type="component" value="Unassembled WGS sequence"/>
</dbReference>
<evidence type="ECO:0000313" key="1">
    <source>
        <dbReference type="EMBL" id="MFC3209019.1"/>
    </source>
</evidence>
<keyword evidence="2" id="KW-1185">Reference proteome</keyword>
<sequence>MKHTDPYQNPDGSRLLTDMAIVARLTAEIKEAPLDCECKPKLDETLAHFTVLERQRTIHKHLLDARHCREQIETMIYYLNDLDELGPTEQDRSVYVDIALLFDDIARIAHEGAYSMRQISEATGRGDPTT</sequence>
<comment type="caution">
    <text evidence="1">The sequence shown here is derived from an EMBL/GenBank/DDBJ whole genome shotgun (WGS) entry which is preliminary data.</text>
</comment>
<gene>
    <name evidence="1" type="ORF">ACFOHJ_22615</name>
</gene>
<dbReference type="EMBL" id="JBHRTK010000031">
    <property type="protein sequence ID" value="MFC3209019.1"/>
    <property type="molecule type" value="Genomic_DNA"/>
</dbReference>
<accession>A0ABV7KFC3</accession>
<protein>
    <submittedName>
        <fullName evidence="1">Uncharacterized protein</fullName>
    </submittedName>
</protein>
<reference evidence="2" key="1">
    <citation type="journal article" date="2019" name="Int. J. Syst. Evol. Microbiol.">
        <title>The Global Catalogue of Microorganisms (GCM) 10K type strain sequencing project: providing services to taxonomists for standard genome sequencing and annotation.</title>
        <authorList>
            <consortium name="The Broad Institute Genomics Platform"/>
            <consortium name="The Broad Institute Genome Sequencing Center for Infectious Disease"/>
            <person name="Wu L."/>
            <person name="Ma J."/>
        </authorList>
    </citation>
    <scope>NUCLEOTIDE SEQUENCE [LARGE SCALE GENOMIC DNA]</scope>
    <source>
        <strain evidence="2">KCTC 52165</strain>
    </source>
</reference>
<dbReference type="RefSeq" id="WP_378225059.1">
    <property type="nucleotide sequence ID" value="NZ_JBHRTK010000031.1"/>
</dbReference>
<evidence type="ECO:0000313" key="2">
    <source>
        <dbReference type="Proteomes" id="UP001595583"/>
    </source>
</evidence>